<gene>
    <name evidence="15" type="ORF">B0I08_101283</name>
</gene>
<accession>A0A2T0VJ80</accession>
<feature type="domain" description="PLD phosphodiesterase" evidence="14">
    <location>
        <begin position="219"/>
        <end position="246"/>
    </location>
</feature>
<dbReference type="InterPro" id="IPR027379">
    <property type="entry name" value="CLS_N"/>
</dbReference>
<evidence type="ECO:0000256" key="8">
    <source>
        <dbReference type="ARBA" id="ARBA00023098"/>
    </source>
</evidence>
<evidence type="ECO:0000256" key="11">
    <source>
        <dbReference type="ARBA" id="ARBA00023264"/>
    </source>
</evidence>
<feature type="transmembrane region" description="Helical" evidence="13">
    <location>
        <begin position="41"/>
        <end position="59"/>
    </location>
</feature>
<keyword evidence="8" id="KW-0443">Lipid metabolism</keyword>
<name>A0A2T0VJ80_9MICO</name>
<evidence type="ECO:0000259" key="14">
    <source>
        <dbReference type="PROSITE" id="PS50035"/>
    </source>
</evidence>
<dbReference type="RefSeq" id="WP_106209080.1">
    <property type="nucleotide sequence ID" value="NZ_PVTL01000001.1"/>
</dbReference>
<evidence type="ECO:0000256" key="13">
    <source>
        <dbReference type="SAM" id="Phobius"/>
    </source>
</evidence>
<keyword evidence="6" id="KW-0677">Repeat</keyword>
<evidence type="ECO:0000256" key="3">
    <source>
        <dbReference type="ARBA" id="ARBA00022516"/>
    </source>
</evidence>
<keyword evidence="5 13" id="KW-0812">Transmembrane</keyword>
<evidence type="ECO:0000256" key="9">
    <source>
        <dbReference type="ARBA" id="ARBA00023136"/>
    </source>
</evidence>
<comment type="caution">
    <text evidence="15">The sequence shown here is derived from an EMBL/GenBank/DDBJ whole genome shotgun (WGS) entry which is preliminary data.</text>
</comment>
<evidence type="ECO:0000256" key="12">
    <source>
        <dbReference type="NCBIfam" id="TIGR04265"/>
    </source>
</evidence>
<evidence type="ECO:0000256" key="7">
    <source>
        <dbReference type="ARBA" id="ARBA00022989"/>
    </source>
</evidence>
<dbReference type="Gene3D" id="3.30.870.10">
    <property type="entry name" value="Endonuclease Chain A"/>
    <property type="match status" value="2"/>
</dbReference>
<dbReference type="SMART" id="SM00155">
    <property type="entry name" value="PLDc"/>
    <property type="match status" value="2"/>
</dbReference>
<dbReference type="PANTHER" id="PTHR21248">
    <property type="entry name" value="CARDIOLIPIN SYNTHASE"/>
    <property type="match status" value="1"/>
</dbReference>
<evidence type="ECO:0000313" key="16">
    <source>
        <dbReference type="Proteomes" id="UP000237983"/>
    </source>
</evidence>
<dbReference type="SUPFAM" id="SSF56024">
    <property type="entry name" value="Phospholipase D/nuclease"/>
    <property type="match status" value="2"/>
</dbReference>
<dbReference type="EMBL" id="PVTL01000001">
    <property type="protein sequence ID" value="PRY70155.1"/>
    <property type="molecule type" value="Genomic_DNA"/>
</dbReference>
<dbReference type="InterPro" id="IPR022924">
    <property type="entry name" value="Cardiolipin_synthase"/>
</dbReference>
<dbReference type="InterPro" id="IPR001736">
    <property type="entry name" value="PLipase_D/transphosphatidylase"/>
</dbReference>
<evidence type="ECO:0000256" key="10">
    <source>
        <dbReference type="ARBA" id="ARBA00023209"/>
    </source>
</evidence>
<protein>
    <recommendedName>
        <fullName evidence="12">Cardiolipin synthase</fullName>
        <ecNumber evidence="12">2.7.8.-</ecNumber>
    </recommendedName>
</protein>
<dbReference type="Pfam" id="PF13091">
    <property type="entry name" value="PLDc_2"/>
    <property type="match status" value="2"/>
</dbReference>
<dbReference type="GO" id="GO:0032049">
    <property type="term" value="P:cardiolipin biosynthetic process"/>
    <property type="evidence" value="ECO:0007669"/>
    <property type="project" value="UniProtKB-UniRule"/>
</dbReference>
<dbReference type="Proteomes" id="UP000237983">
    <property type="component" value="Unassembled WGS sequence"/>
</dbReference>
<feature type="domain" description="PLD phosphodiesterase" evidence="14">
    <location>
        <begin position="407"/>
        <end position="434"/>
    </location>
</feature>
<evidence type="ECO:0000256" key="2">
    <source>
        <dbReference type="ARBA" id="ARBA00022475"/>
    </source>
</evidence>
<dbReference type="AlphaFoldDB" id="A0A2T0VJ80"/>
<keyword evidence="3" id="KW-0444">Lipid biosynthesis</keyword>
<evidence type="ECO:0000256" key="1">
    <source>
        <dbReference type="ARBA" id="ARBA00004651"/>
    </source>
</evidence>
<keyword evidence="10" id="KW-0594">Phospholipid biosynthesis</keyword>
<sequence length="494" mass="54748">MDPVLGTNLAWVSVALLHFAVCIIALIVIPRNRKPTAAMAWLLAILFVPFIGLVLYLIIGKSQLPERRRAEQQRIDGLIAARVAGLDLVPGRATWPQWFESVARQNQTLGGIPVVGGNTAVLIDDYTGSIDAMAAEIDTATTFVHVEYFIVSLDSTTRGFFAAMEAAVKRGVTVRLLADHVSSVKAVGHKETFAELDRIGVKWSYMLPVMPFKGKYQRPDLRNHRKLVVIDGRVGYMGSQNLIDRSYNTPKNLKRGLQWQELVTRLEGPVVAGLNAVFLSDWLSETGELLDVESPAVNLPARQARFDRSPDALECQVVPSGPSYSTENNLRLFLSLIYAASSRAIITSPYFVPDEAMMYAITSACHRGLDVQLFVSEIGDQGPVFHAQRSYYGDLLEAGVRIFRYPAPFILHAKHLSIDDDIAVIGSSNMDIRSFNLDLEVSLLVRGRAFVDKMREVEEGYRVISSELTREEWAREPLSSTALDGLARLTSALE</sequence>
<dbReference type="NCBIfam" id="TIGR04265">
    <property type="entry name" value="bac_cardiolipin"/>
    <property type="match status" value="1"/>
</dbReference>
<dbReference type="GO" id="GO:0008808">
    <property type="term" value="F:cardiolipin synthase activity"/>
    <property type="evidence" value="ECO:0007669"/>
    <property type="project" value="UniProtKB-UniRule"/>
</dbReference>
<feature type="transmembrane region" description="Helical" evidence="13">
    <location>
        <begin position="6"/>
        <end position="29"/>
    </location>
</feature>
<comment type="subcellular location">
    <subcellularLocation>
        <location evidence="1">Cell membrane</location>
        <topology evidence="1">Multi-pass membrane protein</topology>
    </subcellularLocation>
</comment>
<keyword evidence="4" id="KW-0808">Transferase</keyword>
<evidence type="ECO:0000313" key="15">
    <source>
        <dbReference type="EMBL" id="PRY70155.1"/>
    </source>
</evidence>
<dbReference type="PANTHER" id="PTHR21248:SF22">
    <property type="entry name" value="PHOSPHOLIPASE D"/>
    <property type="match status" value="1"/>
</dbReference>
<proteinExistence type="predicted"/>
<keyword evidence="9 13" id="KW-0472">Membrane</keyword>
<dbReference type="PROSITE" id="PS50035">
    <property type="entry name" value="PLD"/>
    <property type="match status" value="2"/>
</dbReference>
<evidence type="ECO:0000256" key="6">
    <source>
        <dbReference type="ARBA" id="ARBA00022737"/>
    </source>
</evidence>
<evidence type="ECO:0000256" key="4">
    <source>
        <dbReference type="ARBA" id="ARBA00022679"/>
    </source>
</evidence>
<dbReference type="EC" id="2.7.8.-" evidence="12"/>
<dbReference type="InterPro" id="IPR025202">
    <property type="entry name" value="PLD-like_dom"/>
</dbReference>
<dbReference type="OrthoDB" id="9762009at2"/>
<organism evidence="15 16">
    <name type="scientific">Glaciihabitans tibetensis</name>
    <dbReference type="NCBI Taxonomy" id="1266600"/>
    <lineage>
        <taxon>Bacteria</taxon>
        <taxon>Bacillati</taxon>
        <taxon>Actinomycetota</taxon>
        <taxon>Actinomycetes</taxon>
        <taxon>Micrococcales</taxon>
        <taxon>Microbacteriaceae</taxon>
        <taxon>Glaciihabitans</taxon>
    </lineage>
</organism>
<keyword evidence="11" id="KW-1208">Phospholipid metabolism</keyword>
<dbReference type="GO" id="GO:0005886">
    <property type="term" value="C:plasma membrane"/>
    <property type="evidence" value="ECO:0007669"/>
    <property type="project" value="UniProtKB-SubCell"/>
</dbReference>
<keyword evidence="2" id="KW-1003">Cell membrane</keyword>
<keyword evidence="7 13" id="KW-1133">Transmembrane helix</keyword>
<keyword evidence="16" id="KW-1185">Reference proteome</keyword>
<evidence type="ECO:0000256" key="5">
    <source>
        <dbReference type="ARBA" id="ARBA00022692"/>
    </source>
</evidence>
<reference evidence="15 16" key="1">
    <citation type="submission" date="2018-03" db="EMBL/GenBank/DDBJ databases">
        <title>Genomic Encyclopedia of Type Strains, Phase III (KMG-III): the genomes of soil and plant-associated and newly described type strains.</title>
        <authorList>
            <person name="Whitman W."/>
        </authorList>
    </citation>
    <scope>NUCLEOTIDE SEQUENCE [LARGE SCALE GENOMIC DNA]</scope>
    <source>
        <strain evidence="15 16">CGMCC 1.12484</strain>
    </source>
</reference>
<dbReference type="Pfam" id="PF13396">
    <property type="entry name" value="PLDc_N"/>
    <property type="match status" value="1"/>
</dbReference>